<dbReference type="SUPFAM" id="SSF50475">
    <property type="entry name" value="FMN-binding split barrel"/>
    <property type="match status" value="1"/>
</dbReference>
<name>A0A7G5XJA8_9BACT</name>
<dbReference type="RefSeq" id="WP_182804725.1">
    <property type="nucleotide sequence ID" value="NZ_CP060007.1"/>
</dbReference>
<gene>
    <name evidence="1" type="ORF">H4075_04985</name>
</gene>
<evidence type="ECO:0000313" key="1">
    <source>
        <dbReference type="EMBL" id="QNA45561.1"/>
    </source>
</evidence>
<protein>
    <submittedName>
        <fullName evidence="1">Pyridoxamine 5'-phosphate oxidase family protein</fullName>
    </submittedName>
</protein>
<dbReference type="EMBL" id="CP060007">
    <property type="protein sequence ID" value="QNA45561.1"/>
    <property type="molecule type" value="Genomic_DNA"/>
</dbReference>
<organism evidence="1 2">
    <name type="scientific">Lacibacter sediminis</name>
    <dbReference type="NCBI Taxonomy" id="2760713"/>
    <lineage>
        <taxon>Bacteria</taxon>
        <taxon>Pseudomonadati</taxon>
        <taxon>Bacteroidota</taxon>
        <taxon>Chitinophagia</taxon>
        <taxon>Chitinophagales</taxon>
        <taxon>Chitinophagaceae</taxon>
        <taxon>Lacibacter</taxon>
    </lineage>
</organism>
<dbReference type="PANTHER" id="PTHR34071:SF2">
    <property type="entry name" value="FLAVIN-NUCLEOTIDE-BINDING PROTEIN"/>
    <property type="match status" value="1"/>
</dbReference>
<dbReference type="InterPro" id="IPR024747">
    <property type="entry name" value="Pyridox_Oxase-rel"/>
</dbReference>
<dbReference type="Gene3D" id="2.30.110.10">
    <property type="entry name" value="Electron Transport, Fmn-binding Protein, Chain A"/>
    <property type="match status" value="1"/>
</dbReference>
<dbReference type="KEGG" id="lacs:H4075_04985"/>
<evidence type="ECO:0000313" key="2">
    <source>
        <dbReference type="Proteomes" id="UP000515344"/>
    </source>
</evidence>
<reference evidence="2" key="1">
    <citation type="submission" date="2020-08" db="EMBL/GenBank/DDBJ databases">
        <title>Lacibacter sp. S13-6-6 genome sequencing.</title>
        <authorList>
            <person name="Jin L."/>
        </authorList>
    </citation>
    <scope>NUCLEOTIDE SEQUENCE [LARGE SCALE GENOMIC DNA]</scope>
    <source>
        <strain evidence="2">S13-6-6</strain>
    </source>
</reference>
<accession>A0A7G5XJA8</accession>
<dbReference type="Proteomes" id="UP000515344">
    <property type="component" value="Chromosome"/>
</dbReference>
<dbReference type="PANTHER" id="PTHR34071">
    <property type="entry name" value="5-NITROIMIDAZOLE ANTIBIOTICS RESISTANCE PROTEIN, NIMA-FAMILY-RELATED PROTEIN-RELATED"/>
    <property type="match status" value="1"/>
</dbReference>
<dbReference type="AlphaFoldDB" id="A0A7G5XJA8"/>
<keyword evidence="2" id="KW-1185">Reference proteome</keyword>
<dbReference type="InterPro" id="IPR012349">
    <property type="entry name" value="Split_barrel_FMN-bd"/>
</dbReference>
<sequence length="150" mass="17180">MLGSLSTSEIEDLLYQCNLGRIGCSYHGKIYVVPVNYIYDGRSVIAHSVEGLKIRMMRSNPSVCFEVDEVQNNKNWKSVITQGTYQEIIGERERYDAMKLFVDKMLKLKVSTTAHPPELQPERLHGSHGSVKPVIYRIILSEKTGRYEKE</sequence>
<proteinExistence type="predicted"/>
<dbReference type="Pfam" id="PF12900">
    <property type="entry name" value="Pyridox_ox_2"/>
    <property type="match status" value="1"/>
</dbReference>